<protein>
    <submittedName>
        <fullName evidence="2">Putative inner membrane protein</fullName>
    </submittedName>
</protein>
<sequence length="117" mass="12670">MTPRTTALAFLGHLAEGAPDRAAALLAPDAVMTFPGGATFRDLAELAAWSAPRYARIAKRIERAEESAGAVYVSGTLEGAWPDGTPFSGIRFIDRFEVADGLILRQEVWNDMAEHRP</sequence>
<dbReference type="Proteomes" id="UP000015347">
    <property type="component" value="Unassembled WGS sequence"/>
</dbReference>
<dbReference type="Pfam" id="PF12680">
    <property type="entry name" value="SnoaL_2"/>
    <property type="match status" value="1"/>
</dbReference>
<dbReference type="eggNOG" id="COG1942">
    <property type="taxonomic scope" value="Bacteria"/>
</dbReference>
<gene>
    <name evidence="2" type="ORF">Salmuc_01073</name>
</gene>
<proteinExistence type="predicted"/>
<dbReference type="SUPFAM" id="SSF54427">
    <property type="entry name" value="NTF2-like"/>
    <property type="match status" value="1"/>
</dbReference>
<dbReference type="OrthoDB" id="8635217at2"/>
<dbReference type="Gene3D" id="3.10.450.50">
    <property type="match status" value="1"/>
</dbReference>
<organism evidence="2 3">
    <name type="scientific">Salipiger mucosus DSM 16094</name>
    <dbReference type="NCBI Taxonomy" id="1123237"/>
    <lineage>
        <taxon>Bacteria</taxon>
        <taxon>Pseudomonadati</taxon>
        <taxon>Pseudomonadota</taxon>
        <taxon>Alphaproteobacteria</taxon>
        <taxon>Rhodobacterales</taxon>
        <taxon>Roseobacteraceae</taxon>
        <taxon>Salipiger</taxon>
    </lineage>
</organism>
<evidence type="ECO:0000259" key="1">
    <source>
        <dbReference type="Pfam" id="PF12680"/>
    </source>
</evidence>
<name>S9QZW4_9RHOB</name>
<evidence type="ECO:0000313" key="3">
    <source>
        <dbReference type="Proteomes" id="UP000015347"/>
    </source>
</evidence>
<dbReference type="InterPro" id="IPR037401">
    <property type="entry name" value="SnoaL-like"/>
</dbReference>
<accession>S9QZW4</accession>
<dbReference type="STRING" id="1123237.Salmuc_01073"/>
<dbReference type="RefSeq" id="WP_020040864.1">
    <property type="nucleotide sequence ID" value="NZ_KE557273.1"/>
</dbReference>
<keyword evidence="3" id="KW-1185">Reference proteome</keyword>
<dbReference type="AlphaFoldDB" id="S9QZW4"/>
<comment type="caution">
    <text evidence="2">The sequence shown here is derived from an EMBL/GenBank/DDBJ whole genome shotgun (WGS) entry which is preliminary data.</text>
</comment>
<dbReference type="EMBL" id="APVH01000010">
    <property type="protein sequence ID" value="EPX85117.1"/>
    <property type="molecule type" value="Genomic_DNA"/>
</dbReference>
<dbReference type="HOGENOM" id="CLU_129682_0_0_5"/>
<evidence type="ECO:0000313" key="2">
    <source>
        <dbReference type="EMBL" id="EPX85117.1"/>
    </source>
</evidence>
<reference evidence="3" key="1">
    <citation type="journal article" date="2014" name="Stand. Genomic Sci.">
        <title>Genome sequence of the exopolysaccharide-producing Salipiger mucosus type strain (DSM 16094(T)), a moderately halophilic member of the Roseobacter clade.</title>
        <authorList>
            <person name="Riedel T."/>
            <person name="Spring S."/>
            <person name="Fiebig A."/>
            <person name="Petersen J."/>
            <person name="Kyrpides N.C."/>
            <person name="Goker M."/>
            <person name="Klenk H.P."/>
        </authorList>
    </citation>
    <scope>NUCLEOTIDE SEQUENCE [LARGE SCALE GENOMIC DNA]</scope>
    <source>
        <strain evidence="3">DSM 16094</strain>
    </source>
</reference>
<dbReference type="InterPro" id="IPR032710">
    <property type="entry name" value="NTF2-like_dom_sf"/>
</dbReference>
<feature type="domain" description="SnoaL-like" evidence="1">
    <location>
        <begin position="9"/>
        <end position="105"/>
    </location>
</feature>